<evidence type="ECO:0000313" key="8">
    <source>
        <dbReference type="EMBL" id="CAD7227449.1"/>
    </source>
</evidence>
<dbReference type="Pfam" id="PF04006">
    <property type="entry name" value="Mpp10"/>
    <property type="match status" value="1"/>
</dbReference>
<gene>
    <name evidence="8" type="ORF">CTOB1V02_LOCUS5356</name>
</gene>
<dbReference type="PANTHER" id="PTHR17039:SF0">
    <property type="entry name" value="U3 SMALL NUCLEOLAR RIBONUCLEOPROTEIN PROTEIN MPP10"/>
    <property type="match status" value="1"/>
</dbReference>
<feature type="region of interest" description="Disordered" evidence="7">
    <location>
        <begin position="121"/>
        <end position="142"/>
    </location>
</feature>
<feature type="compositionally biased region" description="Acidic residues" evidence="7">
    <location>
        <begin position="128"/>
        <end position="138"/>
    </location>
</feature>
<keyword evidence="5" id="KW-0687">Ribonucleoprotein</keyword>
<sequence length="597" mass="68666">MLANAMADSNLESCLDLITHHLELVAKKPQRLLRDSTSSELRESFLSSAVVLHNNALNLCPNVIREIIPQLPDEGLPDVETNWQLLQLLNKSVVVDDDFVKDIATSLLNLEKVTIVEEDSELHREDGVFEDDSETDEEPEKHLVLEDSEERKVKEKKATSVVDDEFFHLSEMERFLDEEDKKYERGEDGEESDEDVDWFADEAEDQEEDRPIRYKDFFGPSSLPQEVGDESDEGLFPEDNESTGDDEAVFRQDKTDKKSKYELQEDNFRAQVEREEAENLAEKPWKYKGETSADNRPENALLEEDLEFIHNSRFAPVMTEEVTKTLEEIIKQRIKDKIYDDVERKIKPAEDPAEYKKRLVLDHEKSKLSLAQVYEKEYLEAQKARKDEALGEETEEVKAEHEVIRKSMDSLFKKLDALSNQHFVPLSKREPEVKIISNLPAVTREEVAPTTVSDAQLVAPQEVEDPLRGEFKGPEEESKEDKKRKRRLKKLKQRAKQQEKEKMAKMVNKLKPGLGNKYTKQKAMEEIKKAAREGLVKLAGAKDEDYSAKKGKRKIGSTSFFQQLHETQQLGTVTKRKKLNEDSNKKRVSASVVKSAS</sequence>
<organism evidence="8">
    <name type="scientific">Cyprideis torosa</name>
    <dbReference type="NCBI Taxonomy" id="163714"/>
    <lineage>
        <taxon>Eukaryota</taxon>
        <taxon>Metazoa</taxon>
        <taxon>Ecdysozoa</taxon>
        <taxon>Arthropoda</taxon>
        <taxon>Crustacea</taxon>
        <taxon>Oligostraca</taxon>
        <taxon>Ostracoda</taxon>
        <taxon>Podocopa</taxon>
        <taxon>Podocopida</taxon>
        <taxon>Cytherocopina</taxon>
        <taxon>Cytheroidea</taxon>
        <taxon>Cytherideidae</taxon>
        <taxon>Cyprideis</taxon>
    </lineage>
</organism>
<evidence type="ECO:0000256" key="7">
    <source>
        <dbReference type="SAM" id="MobiDB-lite"/>
    </source>
</evidence>
<dbReference type="GO" id="GO:0032040">
    <property type="term" value="C:small-subunit processome"/>
    <property type="evidence" value="ECO:0007669"/>
    <property type="project" value="TreeGrafter"/>
</dbReference>
<evidence type="ECO:0000256" key="5">
    <source>
        <dbReference type="ARBA" id="ARBA00023274"/>
    </source>
</evidence>
<feature type="region of interest" description="Disordered" evidence="7">
    <location>
        <begin position="571"/>
        <end position="597"/>
    </location>
</feature>
<evidence type="ECO:0000256" key="4">
    <source>
        <dbReference type="ARBA" id="ARBA00023242"/>
    </source>
</evidence>
<comment type="similarity">
    <text evidence="6">Belongs to the MPP10 family.</text>
</comment>
<reference evidence="8" key="1">
    <citation type="submission" date="2020-11" db="EMBL/GenBank/DDBJ databases">
        <authorList>
            <person name="Tran Van P."/>
        </authorList>
    </citation>
    <scope>NUCLEOTIDE SEQUENCE</scope>
</reference>
<dbReference type="PANTHER" id="PTHR17039">
    <property type="entry name" value="U3 SMALL NUCLEOLAR RIBONUCLEOPROTEIN PROTEIN MPP10"/>
    <property type="match status" value="1"/>
</dbReference>
<proteinExistence type="inferred from homology"/>
<comment type="subcellular location">
    <subcellularLocation>
        <location evidence="1">Nucleus</location>
        <location evidence="1">Nucleolus</location>
    </subcellularLocation>
</comment>
<evidence type="ECO:0000256" key="2">
    <source>
        <dbReference type="ARBA" id="ARBA00022517"/>
    </source>
</evidence>
<feature type="compositionally biased region" description="Acidic residues" evidence="7">
    <location>
        <begin position="187"/>
        <end position="208"/>
    </location>
</feature>
<name>A0A7R8ZQ48_9CRUS</name>
<dbReference type="GO" id="GO:0005732">
    <property type="term" value="C:sno(s)RNA-containing ribonucleoprotein complex"/>
    <property type="evidence" value="ECO:0007669"/>
    <property type="project" value="InterPro"/>
</dbReference>
<feature type="compositionally biased region" description="Basic and acidic residues" evidence="7">
    <location>
        <begin position="280"/>
        <end position="297"/>
    </location>
</feature>
<keyword evidence="2" id="KW-0690">Ribosome biogenesis</keyword>
<keyword evidence="3" id="KW-0698">rRNA processing</keyword>
<protein>
    <submittedName>
        <fullName evidence="8">Uncharacterized protein</fullName>
    </submittedName>
</protein>
<feature type="compositionally biased region" description="Acidic residues" evidence="7">
    <location>
        <begin position="227"/>
        <end position="247"/>
    </location>
</feature>
<feature type="region of interest" description="Disordered" evidence="7">
    <location>
        <begin position="445"/>
        <end position="503"/>
    </location>
</feature>
<dbReference type="GO" id="GO:0034457">
    <property type="term" value="C:Mpp10 complex"/>
    <property type="evidence" value="ECO:0007669"/>
    <property type="project" value="InterPro"/>
</dbReference>
<feature type="region of interest" description="Disordered" evidence="7">
    <location>
        <begin position="178"/>
        <end position="297"/>
    </location>
</feature>
<dbReference type="InterPro" id="IPR012173">
    <property type="entry name" value="Mpp10"/>
</dbReference>
<dbReference type="GO" id="GO:0006364">
    <property type="term" value="P:rRNA processing"/>
    <property type="evidence" value="ECO:0007669"/>
    <property type="project" value="UniProtKB-KW"/>
</dbReference>
<dbReference type="OrthoDB" id="445326at2759"/>
<feature type="compositionally biased region" description="Basic residues" evidence="7">
    <location>
        <begin position="482"/>
        <end position="495"/>
    </location>
</feature>
<dbReference type="AlphaFoldDB" id="A0A7R8ZQ48"/>
<keyword evidence="4" id="KW-0539">Nucleus</keyword>
<feature type="compositionally biased region" description="Basic and acidic residues" evidence="7">
    <location>
        <begin position="248"/>
        <end position="274"/>
    </location>
</feature>
<feature type="compositionally biased region" description="Basic and acidic residues" evidence="7">
    <location>
        <begin position="465"/>
        <end position="481"/>
    </location>
</feature>
<dbReference type="EMBL" id="OB661149">
    <property type="protein sequence ID" value="CAD7227449.1"/>
    <property type="molecule type" value="Genomic_DNA"/>
</dbReference>
<accession>A0A7R8ZQ48</accession>
<evidence type="ECO:0000256" key="1">
    <source>
        <dbReference type="ARBA" id="ARBA00004604"/>
    </source>
</evidence>
<evidence type="ECO:0000256" key="6">
    <source>
        <dbReference type="ARBA" id="ARBA00029455"/>
    </source>
</evidence>
<evidence type="ECO:0000256" key="3">
    <source>
        <dbReference type="ARBA" id="ARBA00022552"/>
    </source>
</evidence>